<keyword evidence="3" id="KW-1185">Reference proteome</keyword>
<dbReference type="GO" id="GO:0016757">
    <property type="term" value="F:glycosyltransferase activity"/>
    <property type="evidence" value="ECO:0007669"/>
    <property type="project" value="InterPro"/>
</dbReference>
<gene>
    <name evidence="2" type="ORF">SAMN04488094_101587</name>
</gene>
<dbReference type="PANTHER" id="PTHR12526">
    <property type="entry name" value="GLYCOSYLTRANSFERASE"/>
    <property type="match status" value="1"/>
</dbReference>
<evidence type="ECO:0000313" key="2">
    <source>
        <dbReference type="EMBL" id="SFB81027.1"/>
    </source>
</evidence>
<dbReference type="STRING" id="441112.SAMN04488094_101587"/>
<protein>
    <submittedName>
        <fullName evidence="2">Glycosyltransferase involved in cell wall bisynthesis</fullName>
    </submittedName>
</protein>
<accession>A0A1I1E1T3</accession>
<name>A0A1I1E1T3_9RHOB</name>
<dbReference type="OrthoDB" id="529131at2"/>
<reference evidence="2 3" key="1">
    <citation type="submission" date="2016-10" db="EMBL/GenBank/DDBJ databases">
        <authorList>
            <person name="de Groot N.N."/>
        </authorList>
    </citation>
    <scope>NUCLEOTIDE SEQUENCE [LARGE SCALE GENOMIC DNA]</scope>
    <source>
        <strain evidence="2 3">DSM 19548</strain>
    </source>
</reference>
<organism evidence="2 3">
    <name type="scientific">Tropicimonas isoalkanivorans</name>
    <dbReference type="NCBI Taxonomy" id="441112"/>
    <lineage>
        <taxon>Bacteria</taxon>
        <taxon>Pseudomonadati</taxon>
        <taxon>Pseudomonadota</taxon>
        <taxon>Alphaproteobacteria</taxon>
        <taxon>Rhodobacterales</taxon>
        <taxon>Roseobacteraceae</taxon>
        <taxon>Tropicimonas</taxon>
    </lineage>
</organism>
<dbReference type="Pfam" id="PF00534">
    <property type="entry name" value="Glycos_transf_1"/>
    <property type="match status" value="1"/>
</dbReference>
<dbReference type="Gene3D" id="3.40.50.2000">
    <property type="entry name" value="Glycogen Phosphorylase B"/>
    <property type="match status" value="2"/>
</dbReference>
<dbReference type="CDD" id="cd03801">
    <property type="entry name" value="GT4_PimA-like"/>
    <property type="match status" value="1"/>
</dbReference>
<keyword evidence="2" id="KW-0808">Transferase</keyword>
<evidence type="ECO:0000259" key="1">
    <source>
        <dbReference type="Pfam" id="PF00534"/>
    </source>
</evidence>
<dbReference type="InterPro" id="IPR001296">
    <property type="entry name" value="Glyco_trans_1"/>
</dbReference>
<evidence type="ECO:0000313" key="3">
    <source>
        <dbReference type="Proteomes" id="UP000198728"/>
    </source>
</evidence>
<dbReference type="Proteomes" id="UP000198728">
    <property type="component" value="Unassembled WGS sequence"/>
</dbReference>
<dbReference type="EMBL" id="FOLG01000001">
    <property type="protein sequence ID" value="SFB81027.1"/>
    <property type="molecule type" value="Genomic_DNA"/>
</dbReference>
<dbReference type="SUPFAM" id="SSF53756">
    <property type="entry name" value="UDP-Glycosyltransferase/glycogen phosphorylase"/>
    <property type="match status" value="1"/>
</dbReference>
<feature type="domain" description="Glycosyl transferase family 1" evidence="1">
    <location>
        <begin position="173"/>
        <end position="340"/>
    </location>
</feature>
<proteinExistence type="predicted"/>
<dbReference type="RefSeq" id="WP_093359145.1">
    <property type="nucleotide sequence ID" value="NZ_FOLG01000001.1"/>
</dbReference>
<sequence>MVLSASHSRLAGAKVLFVANRFHTNLFFATRALLNAGADVRVFAERTAPGAEDHRHLTPESFELPDDAQRFTQAIHAFAPDVCFVRASCGLASAAFAAGRFGRHPMFIYNQRPMSWTLPWEKAISRRLRGLTTRRVTPVRGTRTDRPDDPRSVYLPWPVGPYGPASPDPVRFEQSPLEILCVGKLAQPRKNQDRLIDALGRLADPASVRLTLVGSSDLLKKVGHTDHLRQLEDRAAAGAGGIPVRVHTDVPFAGMRAFYESHHLCILPSNEEPLGSAPVEAMVYGTVPVIERSCGSAGYLTDGVDGYRIDINDPDAIVGLVTRLAKDRTLLARMSAAARKTAETELSETRFLDRVTALLETP</sequence>
<dbReference type="AlphaFoldDB" id="A0A1I1E1T3"/>